<evidence type="ECO:0000256" key="1">
    <source>
        <dbReference type="SAM" id="Phobius"/>
    </source>
</evidence>
<dbReference type="InterPro" id="IPR037171">
    <property type="entry name" value="NagB/RpiA_transferase-like"/>
</dbReference>
<dbReference type="InterPro" id="IPR004165">
    <property type="entry name" value="CoA_trans_fam_I"/>
</dbReference>
<keyword evidence="1" id="KW-0812">Transmembrane</keyword>
<accession>A0ABW2BAD4</accession>
<protein>
    <submittedName>
        <fullName evidence="2">CoA-transferase</fullName>
        <ecNumber evidence="2">2.8.3.-</ecNumber>
    </submittedName>
</protein>
<dbReference type="SUPFAM" id="SSF100950">
    <property type="entry name" value="NagB/RpiA/CoA transferase-like"/>
    <property type="match status" value="1"/>
</dbReference>
<name>A0ABW2BAD4_9RHOB</name>
<evidence type="ECO:0000313" key="3">
    <source>
        <dbReference type="Proteomes" id="UP001596353"/>
    </source>
</evidence>
<dbReference type="GO" id="GO:0016740">
    <property type="term" value="F:transferase activity"/>
    <property type="evidence" value="ECO:0007669"/>
    <property type="project" value="UniProtKB-KW"/>
</dbReference>
<comment type="caution">
    <text evidence="2">The sequence shown here is derived from an EMBL/GenBank/DDBJ whole genome shotgun (WGS) entry which is preliminary data.</text>
</comment>
<feature type="transmembrane region" description="Helical" evidence="1">
    <location>
        <begin position="108"/>
        <end position="128"/>
    </location>
</feature>
<reference evidence="3" key="1">
    <citation type="journal article" date="2019" name="Int. J. Syst. Evol. Microbiol.">
        <title>The Global Catalogue of Microorganisms (GCM) 10K type strain sequencing project: providing services to taxonomists for standard genome sequencing and annotation.</title>
        <authorList>
            <consortium name="The Broad Institute Genomics Platform"/>
            <consortium name="The Broad Institute Genome Sequencing Center for Infectious Disease"/>
            <person name="Wu L."/>
            <person name="Ma J."/>
        </authorList>
    </citation>
    <scope>NUCLEOTIDE SEQUENCE [LARGE SCALE GENOMIC DNA]</scope>
    <source>
        <strain evidence="3">CCUG 66188</strain>
    </source>
</reference>
<evidence type="ECO:0000313" key="2">
    <source>
        <dbReference type="EMBL" id="MFC6762459.1"/>
    </source>
</evidence>
<dbReference type="Proteomes" id="UP001596353">
    <property type="component" value="Unassembled WGS sequence"/>
</dbReference>
<dbReference type="EMBL" id="JBHSWG010000004">
    <property type="protein sequence ID" value="MFC6762459.1"/>
    <property type="molecule type" value="Genomic_DNA"/>
</dbReference>
<gene>
    <name evidence="2" type="ORF">ACFQFQ_27640</name>
</gene>
<dbReference type="Pfam" id="PF01144">
    <property type="entry name" value="CoA_trans"/>
    <property type="match status" value="1"/>
</dbReference>
<keyword evidence="3" id="KW-1185">Reference proteome</keyword>
<proteinExistence type="predicted"/>
<dbReference type="Gene3D" id="3.40.1080.10">
    <property type="entry name" value="Glutaconate Coenzyme A-transferase"/>
    <property type="match status" value="1"/>
</dbReference>
<keyword evidence="2" id="KW-0808">Transferase</keyword>
<dbReference type="EC" id="2.8.3.-" evidence="2"/>
<organism evidence="2 3">
    <name type="scientific">Sulfitobacter porphyrae</name>
    <dbReference type="NCBI Taxonomy" id="1246864"/>
    <lineage>
        <taxon>Bacteria</taxon>
        <taxon>Pseudomonadati</taxon>
        <taxon>Pseudomonadota</taxon>
        <taxon>Alphaproteobacteria</taxon>
        <taxon>Rhodobacterales</taxon>
        <taxon>Roseobacteraceae</taxon>
        <taxon>Sulfitobacter</taxon>
    </lineage>
</organism>
<keyword evidence="1" id="KW-0472">Membrane</keyword>
<keyword evidence="1" id="KW-1133">Transmembrane helix</keyword>
<sequence>MMSEYTREEFLIATMSGLFGDGRFMVSGVNSPIPAAAGLLHEHQQPGFFVSIHGDPDRTPFVDGGVEPFDMAAQGRLDTFVFGGVQVDGQANINLVSIGDPKRPKKRFTGSFGAAGLYYLIPNIVLFFPSHSRRSLVQEVDFRSASPRHPKVPFARADQDGC</sequence>